<evidence type="ECO:0000313" key="3">
    <source>
        <dbReference type="Proteomes" id="UP000467193"/>
    </source>
</evidence>
<gene>
    <name evidence="2" type="ORF">MSEDJ_19090</name>
</gene>
<keyword evidence="1" id="KW-0812">Transmembrane</keyword>
<dbReference type="KEGG" id="msei:MSEDJ_19090"/>
<evidence type="ECO:0008006" key="4">
    <source>
        <dbReference type="Google" id="ProtNLM"/>
    </source>
</evidence>
<reference evidence="2 3" key="1">
    <citation type="journal article" date="2019" name="Emerg. Microbes Infect.">
        <title>Comprehensive subspecies identification of 175 nontuberculous mycobacteria species based on 7547 genomic profiles.</title>
        <authorList>
            <person name="Matsumoto Y."/>
            <person name="Kinjo T."/>
            <person name="Motooka D."/>
            <person name="Nabeya D."/>
            <person name="Jung N."/>
            <person name="Uechi K."/>
            <person name="Horii T."/>
            <person name="Iida T."/>
            <person name="Fujita J."/>
            <person name="Nakamura S."/>
        </authorList>
    </citation>
    <scope>NUCLEOTIDE SEQUENCE [LARGE SCALE GENOMIC DNA]</scope>
    <source>
        <strain evidence="2 3">JCM 17899</strain>
    </source>
</reference>
<organism evidence="2 3">
    <name type="scientific">Mycolicibacterium sediminis</name>
    <dbReference type="NCBI Taxonomy" id="1286180"/>
    <lineage>
        <taxon>Bacteria</taxon>
        <taxon>Bacillati</taxon>
        <taxon>Actinomycetota</taxon>
        <taxon>Actinomycetes</taxon>
        <taxon>Mycobacteriales</taxon>
        <taxon>Mycobacteriaceae</taxon>
        <taxon>Mycolicibacterium</taxon>
    </lineage>
</organism>
<keyword evidence="1" id="KW-0472">Membrane</keyword>
<keyword evidence="1" id="KW-1133">Transmembrane helix</keyword>
<dbReference type="Proteomes" id="UP000467193">
    <property type="component" value="Chromosome"/>
</dbReference>
<proteinExistence type="predicted"/>
<dbReference type="EMBL" id="AP022588">
    <property type="protein sequence ID" value="BBY27813.1"/>
    <property type="molecule type" value="Genomic_DNA"/>
</dbReference>
<dbReference type="AlphaFoldDB" id="A0A7I7QN68"/>
<dbReference type="RefSeq" id="WP_163796655.1">
    <property type="nucleotide sequence ID" value="NZ_AP022588.1"/>
</dbReference>
<name>A0A7I7QN68_9MYCO</name>
<feature type="transmembrane region" description="Helical" evidence="1">
    <location>
        <begin position="70"/>
        <end position="87"/>
    </location>
</feature>
<evidence type="ECO:0000256" key="1">
    <source>
        <dbReference type="SAM" id="Phobius"/>
    </source>
</evidence>
<sequence length="90" mass="9535">MPQEKSNSKAATLAGLSLTGAGVAHFVRPELFEGITKAAFPDDISRHLQINGSIETALGVGFLIPQTRKLAVLGSIGYVGYLAVNVLRNR</sequence>
<protein>
    <recommendedName>
        <fullName evidence="4">DoxX family protein</fullName>
    </recommendedName>
</protein>
<accession>A0A7I7QN68</accession>
<keyword evidence="3" id="KW-1185">Reference proteome</keyword>
<evidence type="ECO:0000313" key="2">
    <source>
        <dbReference type="EMBL" id="BBY27813.1"/>
    </source>
</evidence>